<name>A0A2A9MAF4_BESBE</name>
<dbReference type="GeneID" id="40311838"/>
<keyword evidence="3" id="KW-0645">Protease</keyword>
<dbReference type="Gene3D" id="3.90.70.80">
    <property type="match status" value="1"/>
</dbReference>
<dbReference type="OrthoDB" id="6137149at2759"/>
<dbReference type="GO" id="GO:0008233">
    <property type="term" value="F:peptidase activity"/>
    <property type="evidence" value="ECO:0007669"/>
    <property type="project" value="UniProtKB-KW"/>
</dbReference>
<reference evidence="3 4" key="1">
    <citation type="submission" date="2017-09" db="EMBL/GenBank/DDBJ databases">
        <title>Genome sequencing of Besnoitia besnoiti strain Bb-Ger1.</title>
        <authorList>
            <person name="Schares G."/>
            <person name="Venepally P."/>
            <person name="Lorenzi H.A."/>
        </authorList>
    </citation>
    <scope>NUCLEOTIDE SEQUENCE [LARGE SCALE GENOMIC DNA]</scope>
    <source>
        <strain evidence="3 4">Bb-Ger1</strain>
    </source>
</reference>
<evidence type="ECO:0000313" key="3">
    <source>
        <dbReference type="EMBL" id="PFH34879.1"/>
    </source>
</evidence>
<dbReference type="InterPro" id="IPR038765">
    <property type="entry name" value="Papain-like_cys_pep_sf"/>
</dbReference>
<dbReference type="Proteomes" id="UP000224006">
    <property type="component" value="Chromosome VI"/>
</dbReference>
<sequence length="335" mass="36497">MAQREARVTARRSPGASPAAGPGRSTLEGEPQAREGARLLAKIRRGELFKAHRLPGMTFPGSQRAQPTALLIAIALILAVQTRQLSTEASMMGARPRRATERGGEDPLAYIPPVIQRLGFREAPMSWRENAASRLGIAASNVERGPLIQSSPLLGRPAGVRKIVGDGSCFYRALSASLTGSEEFAPQVRAAVVRYMFEEKPSLISEDVLSEQDIMSELRLRGRRSAGLSRTQLLDMYKQHMSSSSSFATSRELDAAAELIGGRIAVYVPAESKGRRGAGSGRPSLYRSSWQIHSYKHFDDDYSLGVPAVYLINTKRIHFDVVTSVHVPTPEEGSD</sequence>
<dbReference type="KEGG" id="bbes:BESB_069120"/>
<dbReference type="AlphaFoldDB" id="A0A2A9MAF4"/>
<dbReference type="GO" id="GO:0006508">
    <property type="term" value="P:proteolysis"/>
    <property type="evidence" value="ECO:0007669"/>
    <property type="project" value="UniProtKB-KW"/>
</dbReference>
<gene>
    <name evidence="3" type="ORF">BESB_069120</name>
</gene>
<dbReference type="RefSeq" id="XP_029218888.1">
    <property type="nucleotide sequence ID" value="XM_029365305.1"/>
</dbReference>
<dbReference type="SUPFAM" id="SSF54001">
    <property type="entry name" value="Cysteine proteinases"/>
    <property type="match status" value="1"/>
</dbReference>
<proteinExistence type="predicted"/>
<dbReference type="VEuPathDB" id="ToxoDB:BESB_069120"/>
<evidence type="ECO:0000313" key="4">
    <source>
        <dbReference type="Proteomes" id="UP000224006"/>
    </source>
</evidence>
<dbReference type="CDD" id="cd22755">
    <property type="entry name" value="OTU_CeDUB-like"/>
    <property type="match status" value="1"/>
</dbReference>
<keyword evidence="4" id="KW-1185">Reference proteome</keyword>
<evidence type="ECO:0000259" key="2">
    <source>
        <dbReference type="PROSITE" id="PS50802"/>
    </source>
</evidence>
<dbReference type="EMBL" id="NWUJ01000006">
    <property type="protein sequence ID" value="PFH34879.1"/>
    <property type="molecule type" value="Genomic_DNA"/>
</dbReference>
<organism evidence="3 4">
    <name type="scientific">Besnoitia besnoiti</name>
    <name type="common">Apicomplexan protozoan</name>
    <dbReference type="NCBI Taxonomy" id="94643"/>
    <lineage>
        <taxon>Eukaryota</taxon>
        <taxon>Sar</taxon>
        <taxon>Alveolata</taxon>
        <taxon>Apicomplexa</taxon>
        <taxon>Conoidasida</taxon>
        <taxon>Coccidia</taxon>
        <taxon>Eucoccidiorida</taxon>
        <taxon>Eimeriorina</taxon>
        <taxon>Sarcocystidae</taxon>
        <taxon>Besnoitia</taxon>
    </lineage>
</organism>
<keyword evidence="3" id="KW-0378">Hydrolase</keyword>
<comment type="caution">
    <text evidence="3">The sequence shown here is derived from an EMBL/GenBank/DDBJ whole genome shotgun (WGS) entry which is preliminary data.</text>
</comment>
<feature type="domain" description="OTU" evidence="2">
    <location>
        <begin position="158"/>
        <end position="325"/>
    </location>
</feature>
<dbReference type="PROSITE" id="PS50802">
    <property type="entry name" value="OTU"/>
    <property type="match status" value="1"/>
</dbReference>
<protein>
    <submittedName>
        <fullName evidence="3">OTU family cysteine protease</fullName>
    </submittedName>
</protein>
<dbReference type="STRING" id="94643.A0A2A9MAF4"/>
<dbReference type="InterPro" id="IPR003323">
    <property type="entry name" value="OTU_dom"/>
</dbReference>
<feature type="region of interest" description="Disordered" evidence="1">
    <location>
        <begin position="1"/>
        <end position="33"/>
    </location>
</feature>
<accession>A0A2A9MAF4</accession>
<evidence type="ECO:0000256" key="1">
    <source>
        <dbReference type="SAM" id="MobiDB-lite"/>
    </source>
</evidence>